<feature type="coiled-coil region" evidence="9">
    <location>
        <begin position="1"/>
        <end position="28"/>
    </location>
</feature>
<dbReference type="InterPro" id="IPR004358">
    <property type="entry name" value="Sig_transdc_His_kin-like_C"/>
</dbReference>
<dbReference type="InterPro" id="IPR036097">
    <property type="entry name" value="HisK_dim/P_sf"/>
</dbReference>
<dbReference type="Proteomes" id="UP000215215">
    <property type="component" value="Unassembled WGS sequence"/>
</dbReference>
<keyword evidence="4" id="KW-0808">Transferase</keyword>
<dbReference type="Gene3D" id="3.30.565.10">
    <property type="entry name" value="Histidine kinase-like ATPase, C-terminal domain"/>
    <property type="match status" value="1"/>
</dbReference>
<keyword evidence="7" id="KW-0067">ATP-binding</keyword>
<dbReference type="Pfam" id="PF02518">
    <property type="entry name" value="HATPase_c"/>
    <property type="match status" value="1"/>
</dbReference>
<proteinExistence type="predicted"/>
<evidence type="ECO:0000256" key="9">
    <source>
        <dbReference type="SAM" id="Coils"/>
    </source>
</evidence>
<dbReference type="InterPro" id="IPR003661">
    <property type="entry name" value="HisK_dim/P_dom"/>
</dbReference>
<evidence type="ECO:0000259" key="10">
    <source>
        <dbReference type="PROSITE" id="PS50109"/>
    </source>
</evidence>
<evidence type="ECO:0000256" key="3">
    <source>
        <dbReference type="ARBA" id="ARBA00022553"/>
    </source>
</evidence>
<accession>A0A235BMX1</accession>
<dbReference type="Pfam" id="PF10114">
    <property type="entry name" value="PocR"/>
    <property type="match status" value="1"/>
</dbReference>
<evidence type="ECO:0000256" key="6">
    <source>
        <dbReference type="ARBA" id="ARBA00022777"/>
    </source>
</evidence>
<keyword evidence="3" id="KW-0597">Phosphoprotein</keyword>
<evidence type="ECO:0000313" key="11">
    <source>
        <dbReference type="EMBL" id="OYD13658.1"/>
    </source>
</evidence>
<evidence type="ECO:0000313" key="12">
    <source>
        <dbReference type="Proteomes" id="UP000215215"/>
    </source>
</evidence>
<feature type="coiled-coil region" evidence="9">
    <location>
        <begin position="234"/>
        <end position="293"/>
    </location>
</feature>
<reference evidence="11 12" key="1">
    <citation type="submission" date="2017-07" db="EMBL/GenBank/DDBJ databases">
        <title>Recovery of genomes from metagenomes via a dereplication, aggregation, and scoring strategy.</title>
        <authorList>
            <person name="Sieber C.M."/>
            <person name="Probst A.J."/>
            <person name="Sharrar A."/>
            <person name="Thomas B.C."/>
            <person name="Hess M."/>
            <person name="Tringe S.G."/>
            <person name="Banfield J.F."/>
        </authorList>
    </citation>
    <scope>NUCLEOTIDE SEQUENCE [LARGE SCALE GENOMIC DNA]</scope>
    <source>
        <strain evidence="11">JGI_Cruoil_03_44_89</strain>
    </source>
</reference>
<dbReference type="InterPro" id="IPR005467">
    <property type="entry name" value="His_kinase_dom"/>
</dbReference>
<evidence type="ECO:0000256" key="7">
    <source>
        <dbReference type="ARBA" id="ARBA00022840"/>
    </source>
</evidence>
<dbReference type="PRINTS" id="PR00344">
    <property type="entry name" value="BCTRLSENSOR"/>
</dbReference>
<gene>
    <name evidence="11" type="ORF">CH333_10590</name>
</gene>
<protein>
    <recommendedName>
        <fullName evidence="2">histidine kinase</fullName>
        <ecNumber evidence="2">2.7.13.3</ecNumber>
    </recommendedName>
</protein>
<dbReference type="SUPFAM" id="SSF55874">
    <property type="entry name" value="ATPase domain of HSP90 chaperone/DNA topoisomerase II/histidine kinase"/>
    <property type="match status" value="1"/>
</dbReference>
<dbReference type="InterPro" id="IPR003594">
    <property type="entry name" value="HATPase_dom"/>
</dbReference>
<dbReference type="PROSITE" id="PS50109">
    <property type="entry name" value="HIS_KIN"/>
    <property type="match status" value="1"/>
</dbReference>
<name>A0A235BMX1_UNCW3</name>
<comment type="catalytic activity">
    <reaction evidence="1">
        <text>ATP + protein L-histidine = ADP + protein N-phospho-L-histidine.</text>
        <dbReference type="EC" id="2.7.13.3"/>
    </reaction>
</comment>
<dbReference type="EMBL" id="NOZQ01000229">
    <property type="protein sequence ID" value="OYD13658.1"/>
    <property type="molecule type" value="Genomic_DNA"/>
</dbReference>
<dbReference type="PANTHER" id="PTHR43065:SF46">
    <property type="entry name" value="C4-DICARBOXYLATE TRANSPORT SENSOR PROTEIN DCTB"/>
    <property type="match status" value="1"/>
</dbReference>
<dbReference type="Pfam" id="PF00512">
    <property type="entry name" value="HisKA"/>
    <property type="match status" value="1"/>
</dbReference>
<dbReference type="SMART" id="SM00387">
    <property type="entry name" value="HATPase_c"/>
    <property type="match status" value="1"/>
</dbReference>
<evidence type="ECO:0000256" key="4">
    <source>
        <dbReference type="ARBA" id="ARBA00022679"/>
    </source>
</evidence>
<keyword evidence="5" id="KW-0547">Nucleotide-binding</keyword>
<dbReference type="InterPro" id="IPR018771">
    <property type="entry name" value="PocR_dom"/>
</dbReference>
<dbReference type="GO" id="GO:0005524">
    <property type="term" value="F:ATP binding"/>
    <property type="evidence" value="ECO:0007669"/>
    <property type="project" value="UniProtKB-KW"/>
</dbReference>
<sequence>MRDKEKTKEQLVNELVEMRRRINELKSSETRREGLEEVLEHRLIALTQPVGKVGELKLTDIIDLKILQELQDGFAEAHNVASIVFELDGVPITKPGNFSEFCRLIRSTPKGAQNCQKSDAELARECASGSPSIAHCAAFEKIMGGVVPIIVGGRHIANWGIGQGVTDKLDEDKVRQYAREIEVDEEKLVAASKELRVMPREQFERFVYFLDVMARHISLLGMQNLQQARCNTKRKHMKEALQRAKDKLEIEVEKRTSELRIANEQLRKEIRERKRAEEEKEKIRAQFYQAQKIEAIGRLAGGIAHNFNNLLTTIQGYADLSKRKVDENDPLYKYLSHIHGATVRGTDLTRQLLLFSRRHPMEFASLDINRTIEYLLKMLGSLISESITVYVDLQPDLWTVRGDKGSIEQVVMNLALNARDAMPEGGRLTIKTKNVTLKKKDSEIIPESRPGEFICLSVADTGVGMDEEIIQHIFEPFFSTKEAGKGIGLGLSTVKGIIGQHEGWINVCSEPGKGSIFEVYLPAVSTAAK</sequence>
<organism evidence="11 12">
    <name type="scientific">candidate division WOR-3 bacterium JGI_Cruoil_03_44_89</name>
    <dbReference type="NCBI Taxonomy" id="1973748"/>
    <lineage>
        <taxon>Bacteria</taxon>
        <taxon>Bacteria division WOR-3</taxon>
    </lineage>
</organism>
<feature type="domain" description="Histidine kinase" evidence="10">
    <location>
        <begin position="302"/>
        <end position="525"/>
    </location>
</feature>
<dbReference type="InterPro" id="IPR036890">
    <property type="entry name" value="HATPase_C_sf"/>
</dbReference>
<comment type="caution">
    <text evidence="11">The sequence shown here is derived from an EMBL/GenBank/DDBJ whole genome shotgun (WGS) entry which is preliminary data.</text>
</comment>
<keyword evidence="8" id="KW-0902">Two-component regulatory system</keyword>
<dbReference type="SUPFAM" id="SSF47384">
    <property type="entry name" value="Homodimeric domain of signal transducing histidine kinase"/>
    <property type="match status" value="1"/>
</dbReference>
<evidence type="ECO:0000256" key="5">
    <source>
        <dbReference type="ARBA" id="ARBA00022741"/>
    </source>
</evidence>
<evidence type="ECO:0000256" key="2">
    <source>
        <dbReference type="ARBA" id="ARBA00012438"/>
    </source>
</evidence>
<keyword evidence="6" id="KW-0418">Kinase</keyword>
<dbReference type="SMART" id="SM00388">
    <property type="entry name" value="HisKA"/>
    <property type="match status" value="1"/>
</dbReference>
<dbReference type="AlphaFoldDB" id="A0A235BMX1"/>
<dbReference type="GO" id="GO:0000155">
    <property type="term" value="F:phosphorelay sensor kinase activity"/>
    <property type="evidence" value="ECO:0007669"/>
    <property type="project" value="InterPro"/>
</dbReference>
<evidence type="ECO:0000256" key="8">
    <source>
        <dbReference type="ARBA" id="ARBA00023012"/>
    </source>
</evidence>
<evidence type="ECO:0000256" key="1">
    <source>
        <dbReference type="ARBA" id="ARBA00000085"/>
    </source>
</evidence>
<dbReference type="CDD" id="cd00082">
    <property type="entry name" value="HisKA"/>
    <property type="match status" value="1"/>
</dbReference>
<dbReference type="PANTHER" id="PTHR43065">
    <property type="entry name" value="SENSOR HISTIDINE KINASE"/>
    <property type="match status" value="1"/>
</dbReference>
<dbReference type="EC" id="2.7.13.3" evidence="2"/>
<keyword evidence="9" id="KW-0175">Coiled coil</keyword>
<dbReference type="Gene3D" id="1.10.287.130">
    <property type="match status" value="1"/>
</dbReference>